<dbReference type="EMBL" id="JAKNDN010000018">
    <property type="protein sequence ID" value="MCG4960223.1"/>
    <property type="molecule type" value="Genomic_DNA"/>
</dbReference>
<dbReference type="Proteomes" id="UP000283426">
    <property type="component" value="Unassembled WGS sequence"/>
</dbReference>
<comment type="caution">
    <text evidence="2">The sequence shown here is derived from an EMBL/GenBank/DDBJ whole genome shotgun (WGS) entry which is preliminary data.</text>
</comment>
<sequence>MEKAVREGVIGRIRVVGIVVRGDQTEVSEAGQLDGPVPRGGTTRGPVRQIVEALGVDPLPRLWW</sequence>
<dbReference type="GeneID" id="61276340"/>
<dbReference type="EMBL" id="QSCO01000005">
    <property type="protein sequence ID" value="RGY08428.1"/>
    <property type="molecule type" value="Genomic_DNA"/>
</dbReference>
<dbReference type="Proteomes" id="UP001199750">
    <property type="component" value="Unassembled WGS sequence"/>
</dbReference>
<evidence type="ECO:0000313" key="5">
    <source>
        <dbReference type="Proteomes" id="UP000284434"/>
    </source>
</evidence>
<dbReference type="AlphaFoldDB" id="A0A412W808"/>
<protein>
    <submittedName>
        <fullName evidence="2">Uncharacterized protein</fullName>
    </submittedName>
</protein>
<accession>A0A412W808</accession>
<name>A0A412W808_9BACT</name>
<dbReference type="RefSeq" id="WP_095074721.1">
    <property type="nucleotide sequence ID" value="NZ_JABWDG010000018.1"/>
</dbReference>
<proteinExistence type="predicted"/>
<evidence type="ECO:0000313" key="4">
    <source>
        <dbReference type="Proteomes" id="UP000283426"/>
    </source>
</evidence>
<evidence type="ECO:0000313" key="2">
    <source>
        <dbReference type="EMBL" id="RGV21163.1"/>
    </source>
</evidence>
<reference evidence="1" key="2">
    <citation type="submission" date="2022-01" db="EMBL/GenBank/DDBJ databases">
        <title>Collection of gut derived symbiotic bacterial strains cultured from healthy donors.</title>
        <authorList>
            <person name="Lin H."/>
            <person name="Kohout C."/>
            <person name="Waligurski E."/>
            <person name="Pamer E.G."/>
        </authorList>
    </citation>
    <scope>NUCLEOTIDE SEQUENCE</scope>
    <source>
        <strain evidence="1">DFI.1.149</strain>
    </source>
</reference>
<gene>
    <name evidence="2" type="ORF">DWW24_15385</name>
    <name evidence="3" type="ORF">DXA53_05165</name>
    <name evidence="1" type="ORF">L0P03_10235</name>
</gene>
<organism evidence="2 4">
    <name type="scientific">Odoribacter splanchnicus</name>
    <dbReference type="NCBI Taxonomy" id="28118"/>
    <lineage>
        <taxon>Bacteria</taxon>
        <taxon>Pseudomonadati</taxon>
        <taxon>Bacteroidota</taxon>
        <taxon>Bacteroidia</taxon>
        <taxon>Bacteroidales</taxon>
        <taxon>Odoribacteraceae</taxon>
        <taxon>Odoribacter</taxon>
    </lineage>
</organism>
<evidence type="ECO:0000313" key="3">
    <source>
        <dbReference type="EMBL" id="RGY08428.1"/>
    </source>
</evidence>
<dbReference type="Proteomes" id="UP000284434">
    <property type="component" value="Unassembled WGS sequence"/>
</dbReference>
<dbReference type="EMBL" id="QRYW01000036">
    <property type="protein sequence ID" value="RGV21163.1"/>
    <property type="molecule type" value="Genomic_DNA"/>
</dbReference>
<evidence type="ECO:0000313" key="1">
    <source>
        <dbReference type="EMBL" id="MCG4960223.1"/>
    </source>
</evidence>
<reference evidence="4 5" key="1">
    <citation type="submission" date="2018-08" db="EMBL/GenBank/DDBJ databases">
        <title>A genome reference for cultivated species of the human gut microbiota.</title>
        <authorList>
            <person name="Zou Y."/>
            <person name="Xue W."/>
            <person name="Luo G."/>
        </authorList>
    </citation>
    <scope>NUCLEOTIDE SEQUENCE [LARGE SCALE GENOMIC DNA]</scope>
    <source>
        <strain evidence="2 4">AF14-6AC</strain>
        <strain evidence="3 5">OF03-11</strain>
    </source>
</reference>